<comment type="similarity">
    <text evidence="3">Belongs to the polysaccharide lyase 4 family.</text>
</comment>
<comment type="caution">
    <text evidence="11">The sequence shown here is derived from an EMBL/GenBank/DDBJ whole genome shotgun (WGS) entry which is preliminary data.</text>
</comment>
<dbReference type="SUPFAM" id="SSF49452">
    <property type="entry name" value="Starch-binding domain-like"/>
    <property type="match status" value="1"/>
</dbReference>
<evidence type="ECO:0000259" key="9">
    <source>
        <dbReference type="Pfam" id="PF14683"/>
    </source>
</evidence>
<evidence type="ECO:0000256" key="2">
    <source>
        <dbReference type="ARBA" id="ARBA00004613"/>
    </source>
</evidence>
<dbReference type="EMBL" id="BQKI01000077">
    <property type="protein sequence ID" value="GJN24359.1"/>
    <property type="molecule type" value="Genomic_DNA"/>
</dbReference>
<evidence type="ECO:0000256" key="3">
    <source>
        <dbReference type="ARBA" id="ARBA00010418"/>
    </source>
</evidence>
<dbReference type="AlphaFoldDB" id="A0AAV5ELW9"/>
<comment type="subcellular location">
    <subcellularLocation>
        <location evidence="2">Secreted</location>
    </subcellularLocation>
</comment>
<dbReference type="GO" id="GO:0102210">
    <property type="term" value="F:rhamnogalacturonan endolyase activity"/>
    <property type="evidence" value="ECO:0007669"/>
    <property type="project" value="UniProtKB-EC"/>
</dbReference>
<dbReference type="InterPro" id="IPR029411">
    <property type="entry name" value="RG-lyase_III"/>
</dbReference>
<dbReference type="Pfam" id="PF14683">
    <property type="entry name" value="CBM-like"/>
    <property type="match status" value="1"/>
</dbReference>
<gene>
    <name evidence="11" type="primary">gb12096</name>
    <name evidence="11" type="ORF">PR202_gb12096</name>
</gene>
<dbReference type="GO" id="GO:0005975">
    <property type="term" value="P:carbohydrate metabolic process"/>
    <property type="evidence" value="ECO:0007669"/>
    <property type="project" value="InterPro"/>
</dbReference>
<dbReference type="Gene3D" id="2.70.98.10">
    <property type="match status" value="1"/>
</dbReference>
<evidence type="ECO:0000259" key="10">
    <source>
        <dbReference type="Pfam" id="PF14686"/>
    </source>
</evidence>
<dbReference type="CDD" id="cd10320">
    <property type="entry name" value="RGL4_N"/>
    <property type="match status" value="1"/>
</dbReference>
<dbReference type="PANTHER" id="PTHR32018:SF11">
    <property type="entry name" value="RHAMNOGALACTURONAN ENDOLYASE"/>
    <property type="match status" value="1"/>
</dbReference>
<evidence type="ECO:0000256" key="5">
    <source>
        <dbReference type="ARBA" id="ARBA00022525"/>
    </source>
</evidence>
<dbReference type="SUPFAM" id="SSF74650">
    <property type="entry name" value="Galactose mutarotase-like"/>
    <property type="match status" value="1"/>
</dbReference>
<dbReference type="InterPro" id="IPR014718">
    <property type="entry name" value="GH-type_carb-bd"/>
</dbReference>
<dbReference type="InterPro" id="IPR010325">
    <property type="entry name" value="Rhamnogal_lyase"/>
</dbReference>
<accession>A0AAV5ELW9</accession>
<protein>
    <recommendedName>
        <fullName evidence="4">rhamnogalacturonan endolyase</fullName>
        <ecNumber evidence="4">4.2.2.23</ecNumber>
    </recommendedName>
</protein>
<dbReference type="InterPro" id="IPR051850">
    <property type="entry name" value="Polysacch_Lyase_4"/>
</dbReference>
<evidence type="ECO:0000313" key="11">
    <source>
        <dbReference type="EMBL" id="GJN24359.1"/>
    </source>
</evidence>
<keyword evidence="7" id="KW-0456">Lyase</keyword>
<comment type="catalytic activity">
    <reaction evidence="1">
        <text>Endotype eliminative cleavage of L-alpha-rhamnopyranosyl-(1-&gt;4)-alpha-D-galactopyranosyluronic acid bonds of rhamnogalacturonan I domains in ramified hairy regions of pectin leaving L-rhamnopyranose at the reducing end and 4-deoxy-4,5-unsaturated D-galactopyranosyluronic acid at the non-reducing end.</text>
        <dbReference type="EC" id="4.2.2.23"/>
    </reaction>
</comment>
<feature type="chain" id="PRO_5043327267" description="rhamnogalacturonan endolyase" evidence="8">
    <location>
        <begin position="27"/>
        <end position="597"/>
    </location>
</feature>
<evidence type="ECO:0000256" key="1">
    <source>
        <dbReference type="ARBA" id="ARBA00001324"/>
    </source>
</evidence>
<organism evidence="11 12">
    <name type="scientific">Eleusine coracana subsp. coracana</name>
    <dbReference type="NCBI Taxonomy" id="191504"/>
    <lineage>
        <taxon>Eukaryota</taxon>
        <taxon>Viridiplantae</taxon>
        <taxon>Streptophyta</taxon>
        <taxon>Embryophyta</taxon>
        <taxon>Tracheophyta</taxon>
        <taxon>Spermatophyta</taxon>
        <taxon>Magnoliopsida</taxon>
        <taxon>Liliopsida</taxon>
        <taxon>Poales</taxon>
        <taxon>Poaceae</taxon>
        <taxon>PACMAD clade</taxon>
        <taxon>Chloridoideae</taxon>
        <taxon>Cynodonteae</taxon>
        <taxon>Eleusininae</taxon>
        <taxon>Eleusine</taxon>
    </lineage>
</organism>
<keyword evidence="6 8" id="KW-0732">Signal</keyword>
<dbReference type="InterPro" id="IPR013784">
    <property type="entry name" value="Carb-bd-like_fold"/>
</dbReference>
<feature type="domain" description="Rhamnogalacturonan lyase" evidence="10">
    <location>
        <begin position="399"/>
        <end position="470"/>
    </location>
</feature>
<name>A0AAV5ELW9_ELECO</name>
<dbReference type="EC" id="4.2.2.23" evidence="4"/>
<evidence type="ECO:0000256" key="7">
    <source>
        <dbReference type="ARBA" id="ARBA00023239"/>
    </source>
</evidence>
<dbReference type="GO" id="GO:0005576">
    <property type="term" value="C:extracellular region"/>
    <property type="evidence" value="ECO:0007669"/>
    <property type="project" value="UniProtKB-SubCell"/>
</dbReference>
<dbReference type="SUPFAM" id="SSF49785">
    <property type="entry name" value="Galactose-binding domain-like"/>
    <property type="match status" value="1"/>
</dbReference>
<proteinExistence type="inferred from homology"/>
<reference evidence="11" key="1">
    <citation type="journal article" date="2018" name="DNA Res.">
        <title>Multiple hybrid de novo genome assembly of finger millet, an orphan allotetraploid crop.</title>
        <authorList>
            <person name="Hatakeyama M."/>
            <person name="Aluri S."/>
            <person name="Balachadran M.T."/>
            <person name="Sivarajan S.R."/>
            <person name="Patrignani A."/>
            <person name="Gruter S."/>
            <person name="Poveda L."/>
            <person name="Shimizu-Inatsugi R."/>
            <person name="Baeten J."/>
            <person name="Francoijs K.J."/>
            <person name="Nataraja K.N."/>
            <person name="Reddy Y.A.N."/>
            <person name="Phadnis S."/>
            <person name="Ravikumar R.L."/>
            <person name="Schlapbach R."/>
            <person name="Sreeman S.M."/>
            <person name="Shimizu K.K."/>
        </authorList>
    </citation>
    <scope>NUCLEOTIDE SEQUENCE</scope>
</reference>
<dbReference type="InterPro" id="IPR029413">
    <property type="entry name" value="RG-lyase_II"/>
</dbReference>
<dbReference type="GO" id="GO:0030246">
    <property type="term" value="F:carbohydrate binding"/>
    <property type="evidence" value="ECO:0007669"/>
    <property type="project" value="InterPro"/>
</dbReference>
<dbReference type="PANTHER" id="PTHR32018">
    <property type="entry name" value="RHAMNOGALACTURONATE LYASE FAMILY PROTEIN"/>
    <property type="match status" value="1"/>
</dbReference>
<dbReference type="Proteomes" id="UP001054889">
    <property type="component" value="Unassembled WGS sequence"/>
</dbReference>
<dbReference type="Pfam" id="PF14686">
    <property type="entry name" value="fn3_3"/>
    <property type="match status" value="1"/>
</dbReference>
<dbReference type="Gene3D" id="2.60.40.1120">
    <property type="entry name" value="Carboxypeptidase-like, regulatory domain"/>
    <property type="match status" value="1"/>
</dbReference>
<dbReference type="CDD" id="cd10316">
    <property type="entry name" value="RGL4_M"/>
    <property type="match status" value="1"/>
</dbReference>
<sequence>MAAGFSSAWRFSSSWLLLLLLEFAAAAPPPEQASGVKLLIDTSQVVVDNGVVQVALSRPQGHITAVSYNGEQNLLEYNGSGNSGGYWDVVWNYPGSPWPTGTIDMLDGTEFKVVMSSEEQVELSFTSSYDSSNPDSVRLNVDKRLVMLRGSSGFYSYAIFEHAQDYPSLNISVARFAFKLNKDMFNYMAISDDIQRYMPCALDRDPPRGVPLAYKEAVLLVDPVEPQFKGEVDDKYQYTMYNEDNTVHGWIGDNNNNSSSSSSSSVGFWVITPSNEFKNGGPIKRELTSHIGPTSLSVFLGPHYIGRDMVVKFEEGEYWKKVLGPVFIYLNSKPGSNNERALWEDAKAQALAEVSKWPYSFPRSPDFTKPTERGAVTGRLWVKDSHTADKKDMQPPAEMAYIGLAAPGQPGSWAIESKNYQFWTRAASDGRFKISNIREGVYNLYAWVPGILGEYMSPALVSITPSSTINVGDLVFNPPRSGPTLWEIGVPDRSAEEFYVPDPDPKYISKLFLHKDRYRQYGLWERYSVLYPENDLVFTVASHMSTLKVQVNGGGADGDGVFTGPELLGDNNSIARHGIRGTLVHGHGDQGRLAGGR</sequence>
<feature type="domain" description="Rhamnogalacturonan lyase" evidence="9">
    <location>
        <begin position="484"/>
        <end position="542"/>
    </location>
</feature>
<evidence type="ECO:0000313" key="12">
    <source>
        <dbReference type="Proteomes" id="UP001054889"/>
    </source>
</evidence>
<dbReference type="InterPro" id="IPR008979">
    <property type="entry name" value="Galactose-bd-like_sf"/>
</dbReference>
<dbReference type="Pfam" id="PF06045">
    <property type="entry name" value="Rhamnogal_lyase"/>
    <property type="match status" value="1"/>
</dbReference>
<dbReference type="InterPro" id="IPR011013">
    <property type="entry name" value="Gal_mutarotase_sf_dom"/>
</dbReference>
<evidence type="ECO:0000256" key="6">
    <source>
        <dbReference type="ARBA" id="ARBA00022729"/>
    </source>
</evidence>
<keyword evidence="5" id="KW-0964">Secreted</keyword>
<feature type="signal peptide" evidence="8">
    <location>
        <begin position="1"/>
        <end position="26"/>
    </location>
</feature>
<evidence type="ECO:0000256" key="4">
    <source>
        <dbReference type="ARBA" id="ARBA00012437"/>
    </source>
</evidence>
<evidence type="ECO:0000256" key="8">
    <source>
        <dbReference type="SAM" id="SignalP"/>
    </source>
</evidence>
<keyword evidence="12" id="KW-1185">Reference proteome</keyword>
<reference evidence="11" key="2">
    <citation type="submission" date="2021-12" db="EMBL/GenBank/DDBJ databases">
        <title>Resequencing data analysis of finger millet.</title>
        <authorList>
            <person name="Hatakeyama M."/>
            <person name="Aluri S."/>
            <person name="Balachadran M.T."/>
            <person name="Sivarajan S.R."/>
            <person name="Poveda L."/>
            <person name="Shimizu-Inatsugi R."/>
            <person name="Schlapbach R."/>
            <person name="Sreeman S.M."/>
            <person name="Shimizu K.K."/>
        </authorList>
    </citation>
    <scope>NUCLEOTIDE SEQUENCE</scope>
</reference>